<evidence type="ECO:0000313" key="5">
    <source>
        <dbReference type="EMBL" id="CAJ0606283.1"/>
    </source>
</evidence>
<evidence type="ECO:0000256" key="1">
    <source>
        <dbReference type="ARBA" id="ARBA00022603"/>
    </source>
</evidence>
<dbReference type="GO" id="GO:0003723">
    <property type="term" value="F:RNA binding"/>
    <property type="evidence" value="ECO:0007669"/>
    <property type="project" value="InterPro"/>
</dbReference>
<dbReference type="Gene3D" id="3.40.1280.10">
    <property type="match status" value="1"/>
</dbReference>
<dbReference type="PANTHER" id="PTHR12029">
    <property type="entry name" value="RNA METHYLTRANSFERASE"/>
    <property type="match status" value="1"/>
</dbReference>
<evidence type="ECO:0000313" key="6">
    <source>
        <dbReference type="Proteomes" id="UP001176961"/>
    </source>
</evidence>
<name>A0AA36H950_CYLNA</name>
<keyword evidence="3" id="KW-1133">Transmembrane helix</keyword>
<keyword evidence="3" id="KW-0472">Membrane</keyword>
<dbReference type="InterPro" id="IPR045330">
    <property type="entry name" value="TRM3/TARBP1"/>
</dbReference>
<keyword evidence="3" id="KW-0812">Transmembrane</keyword>
<dbReference type="GO" id="GO:0030488">
    <property type="term" value="P:tRNA methylation"/>
    <property type="evidence" value="ECO:0007669"/>
    <property type="project" value="InterPro"/>
</dbReference>
<dbReference type="Pfam" id="PF00588">
    <property type="entry name" value="SpoU_methylase"/>
    <property type="match status" value="1"/>
</dbReference>
<protein>
    <recommendedName>
        <fullName evidence="4">tRNA/rRNA methyltransferase SpoU type domain-containing protein</fullName>
    </recommendedName>
</protein>
<proteinExistence type="predicted"/>
<feature type="transmembrane region" description="Helical" evidence="3">
    <location>
        <begin position="1231"/>
        <end position="1253"/>
    </location>
</feature>
<gene>
    <name evidence="5" type="ORF">CYNAS_LOCUS18266</name>
</gene>
<dbReference type="SUPFAM" id="SSF75217">
    <property type="entry name" value="alpha/beta knot"/>
    <property type="match status" value="1"/>
</dbReference>
<accession>A0AA36H950</accession>
<dbReference type="EMBL" id="CATQJL010000316">
    <property type="protein sequence ID" value="CAJ0606283.1"/>
    <property type="molecule type" value="Genomic_DNA"/>
</dbReference>
<reference evidence="5" key="1">
    <citation type="submission" date="2023-07" db="EMBL/GenBank/DDBJ databases">
        <authorList>
            <consortium name="CYATHOMIX"/>
        </authorList>
    </citation>
    <scope>NUCLEOTIDE SEQUENCE</scope>
    <source>
        <strain evidence="5">N/A</strain>
    </source>
</reference>
<comment type="caution">
    <text evidence="5">The sequence shown here is derived from an EMBL/GenBank/DDBJ whole genome shotgun (WGS) entry which is preliminary data.</text>
</comment>
<feature type="transmembrane region" description="Helical" evidence="3">
    <location>
        <begin position="1291"/>
        <end position="1313"/>
    </location>
</feature>
<feature type="domain" description="tRNA/rRNA methyltransferase SpoU type" evidence="4">
    <location>
        <begin position="1095"/>
        <end position="1228"/>
    </location>
</feature>
<dbReference type="CDD" id="cd18091">
    <property type="entry name" value="SpoU-like_TRM3-like"/>
    <property type="match status" value="1"/>
</dbReference>
<feature type="transmembrane region" description="Helical" evidence="3">
    <location>
        <begin position="6"/>
        <end position="28"/>
    </location>
</feature>
<keyword evidence="6" id="KW-1185">Reference proteome</keyword>
<evidence type="ECO:0000256" key="2">
    <source>
        <dbReference type="ARBA" id="ARBA00022679"/>
    </source>
</evidence>
<dbReference type="InterPro" id="IPR029026">
    <property type="entry name" value="tRNA_m1G_MTases_N"/>
</dbReference>
<organism evidence="5 6">
    <name type="scientific">Cylicocyclus nassatus</name>
    <name type="common">Nematode worm</name>
    <dbReference type="NCBI Taxonomy" id="53992"/>
    <lineage>
        <taxon>Eukaryota</taxon>
        <taxon>Metazoa</taxon>
        <taxon>Ecdysozoa</taxon>
        <taxon>Nematoda</taxon>
        <taxon>Chromadorea</taxon>
        <taxon>Rhabditida</taxon>
        <taxon>Rhabditina</taxon>
        <taxon>Rhabditomorpha</taxon>
        <taxon>Strongyloidea</taxon>
        <taxon>Strongylidae</taxon>
        <taxon>Cylicocyclus</taxon>
    </lineage>
</organism>
<keyword evidence="2" id="KW-0808">Transferase</keyword>
<dbReference type="InterPro" id="IPR044748">
    <property type="entry name" value="Trm3/TARBP1_C"/>
</dbReference>
<dbReference type="InterPro" id="IPR029028">
    <property type="entry name" value="Alpha/beta_knot_MTases"/>
</dbReference>
<dbReference type="GO" id="GO:0016423">
    <property type="term" value="F:tRNA (guanine) methyltransferase activity"/>
    <property type="evidence" value="ECO:0007669"/>
    <property type="project" value="InterPro"/>
</dbReference>
<dbReference type="PANTHER" id="PTHR12029:SF11">
    <property type="entry name" value="METHYLTRANSFERASE TARBP1-RELATED"/>
    <property type="match status" value="1"/>
</dbReference>
<sequence length="1379" mass="155484">MNELEIIFVFSLWCIPAMLFLSTMCGTLTTSEDVHTRSYFIALVDNAQSEDDVADLLIYFETLSGEELENALPSLVFLAEKCPGTLRSNFLNLIYCILTDSTCSRSGRKAAYACLRMLIADEESLWSNFLTLSQCLEEPQFHIIKPVLPKMDDVLNSVHSGLLDFKWASVIFLRALAHSNGWVRSWSLEKVVSVDAGVMAENKDFLLSVISEHLNSNDPFWRFLERDCLQAFLKSLGRLLEGVLMSLAEPDRAPFIKAILSAFHKLSSPTSLFFLSEAVMLIQAFHCLPANDLMMIETLVRKTLYIQHTTIKYKTIFNFVVFYCSMLEKVPESFDDVARLCPSFSINSPILFDKFIYVDSIREVILTAGEPSDLLQRAMLDTSAHQHTSEKDDFSSLIWVRASLSKKEDELLERVELELADRLTAVDDGVDIGLSETVVAAVDVLLCILLHSHKDLSLINQDLIQLVSGYLLLQIAIASKKHAYMIRNVYTSLIKRMKLSTKPFIELALSLITEQSLPFDRHAILLGVLHELLDDELDKEDSQDLLLKIRAYLGNTPLQPLRVKKDADIPRESYMNKVASTIHEYRLKLVLKVLPGLSANAEDMLSECVDLIDCASAYSVTECYLAISSHLLEKVTCEETLIRLINVAVGATNEERKSLNFLPAVRQTLRLFFSKPMMSLDVIRERVKDFCHELLDLAQLNTTVAFVLSEAILNAEHLDLLSCDWTDMIFALAVFGPIPKKEARVVDAAYEMIYKEIAHDVDDLQRPFEIMQRTRLNGICAALNLSKKDSQFADSLVDIIISETNIMNSSSSRSFGLSLAHRQNTRAVSLLLLIADFVSEESVLDKVFDTCVEWIVDPCQQFSIKLILEWLLVRIALRSPKFKQKMIDHERIFANKRIGSVSSWINMHVLMSRAEPSSAAYIESVLPWTTAQNFAVRCTAIAGLRLLYKSLNPEDRKRWQILQRIVDFGGEPTGNSQRIIDNLLNDFYFAHLHPVDHFDMQTVFNTVPSKTGMTTEELLPIELLQKFNTSSMRSLSNDQDLSSALSLVNSGLSKSSSCAPEISEELDSVQENGGSAPVQRKIITRQRSIREDCSLIVVASLVDKPNNLGGLCRTCEIFAVDTLVIADLVYTADAGFKSLSMSAEKKQKIEAVRPDDLLHYLDDLRKKGYTVVAAEQTTDSLPLHKYKFPLKTVLLLGDEKEGVPVRLLRSVDQTVEIEQLGQTRSLNTVTIFWILIWVYASITAVTSGFLWSLEWLGGPQSDRTAISHDITSEHYVDPNETNPETKKAIKYGSIILGVSVIVLVLKILAWNVARRVFKELRSERIAKMNSYAADVSVCRPSNIDRTKEFTDPLIRELTPMLPKPQPPPRLSLMQKESYI</sequence>
<dbReference type="InterPro" id="IPR001537">
    <property type="entry name" value="SpoU_MeTrfase"/>
</dbReference>
<keyword evidence="1" id="KW-0489">Methyltransferase</keyword>
<evidence type="ECO:0000256" key="3">
    <source>
        <dbReference type="SAM" id="Phobius"/>
    </source>
</evidence>
<evidence type="ECO:0000259" key="4">
    <source>
        <dbReference type="Pfam" id="PF00588"/>
    </source>
</evidence>
<dbReference type="Proteomes" id="UP001176961">
    <property type="component" value="Unassembled WGS sequence"/>
</dbReference>